<evidence type="ECO:0000256" key="8">
    <source>
        <dbReference type="RuleBase" id="RU363041"/>
    </source>
</evidence>
<gene>
    <name evidence="9" type="ORF">YA91_16595</name>
</gene>
<keyword evidence="6 8" id="KW-1133">Transmembrane helix</keyword>
<evidence type="ECO:0000256" key="4">
    <source>
        <dbReference type="ARBA" id="ARBA00022475"/>
    </source>
</evidence>
<dbReference type="InterPro" id="IPR052017">
    <property type="entry name" value="TSUP"/>
</dbReference>
<keyword evidence="3" id="KW-0813">Transport</keyword>
<keyword evidence="7 8" id="KW-0472">Membrane</keyword>
<evidence type="ECO:0000256" key="7">
    <source>
        <dbReference type="ARBA" id="ARBA00023136"/>
    </source>
</evidence>
<evidence type="ECO:0000256" key="1">
    <source>
        <dbReference type="ARBA" id="ARBA00004651"/>
    </source>
</evidence>
<keyword evidence="5 8" id="KW-0812">Transmembrane</keyword>
<organism evidence="9">
    <name type="scientific">Vibrio parahaemolyticus</name>
    <dbReference type="NCBI Taxonomy" id="670"/>
    <lineage>
        <taxon>Bacteria</taxon>
        <taxon>Pseudomonadati</taxon>
        <taxon>Pseudomonadota</taxon>
        <taxon>Gammaproteobacteria</taxon>
        <taxon>Vibrionales</taxon>
        <taxon>Vibrionaceae</taxon>
        <taxon>Vibrio</taxon>
    </lineage>
</organism>
<dbReference type="InterPro" id="IPR002781">
    <property type="entry name" value="TM_pro_TauE-like"/>
</dbReference>
<proteinExistence type="inferred from homology"/>
<feature type="transmembrane region" description="Helical" evidence="8">
    <location>
        <begin position="100"/>
        <end position="123"/>
    </location>
</feature>
<evidence type="ECO:0000313" key="9">
    <source>
        <dbReference type="EMBL" id="ASZ52045.1"/>
    </source>
</evidence>
<feature type="transmembrane region" description="Helical" evidence="8">
    <location>
        <begin position="186"/>
        <end position="202"/>
    </location>
</feature>
<evidence type="ECO:0000256" key="6">
    <source>
        <dbReference type="ARBA" id="ARBA00022989"/>
    </source>
</evidence>
<feature type="transmembrane region" description="Helical" evidence="8">
    <location>
        <begin position="135"/>
        <end position="151"/>
    </location>
</feature>
<dbReference type="Pfam" id="PF01925">
    <property type="entry name" value="TauE"/>
    <property type="match status" value="1"/>
</dbReference>
<comment type="similarity">
    <text evidence="2 8">Belongs to the 4-toluene sulfonate uptake permease (TSUP) (TC 2.A.102) family.</text>
</comment>
<comment type="subcellular location">
    <subcellularLocation>
        <location evidence="1 8">Cell membrane</location>
        <topology evidence="1 8">Multi-pass membrane protein</topology>
    </subcellularLocation>
</comment>
<dbReference type="AlphaFoldDB" id="A0A249W5J8"/>
<feature type="transmembrane region" description="Helical" evidence="8">
    <location>
        <begin position="43"/>
        <end position="63"/>
    </location>
</feature>
<dbReference type="EMBL" id="CP023248">
    <property type="protein sequence ID" value="ASZ52045.1"/>
    <property type="molecule type" value="Genomic_DNA"/>
</dbReference>
<keyword evidence="4 8" id="KW-1003">Cell membrane</keyword>
<accession>A0A249W5J8</accession>
<dbReference type="PANTHER" id="PTHR30269">
    <property type="entry name" value="TRANSMEMBRANE PROTEIN YFCA"/>
    <property type="match status" value="1"/>
</dbReference>
<evidence type="ECO:0000256" key="5">
    <source>
        <dbReference type="ARBA" id="ARBA00022692"/>
    </source>
</evidence>
<dbReference type="GO" id="GO:0005886">
    <property type="term" value="C:plasma membrane"/>
    <property type="evidence" value="ECO:0007669"/>
    <property type="project" value="UniProtKB-SubCell"/>
</dbReference>
<sequence length="258" mass="27103">MFMLLELALLFAAGVVGGIMNSIAGGGSFITFPALMAVGVPPIMANATNTYAACAGYISGAVGFREEILKNKQELLFTVSFSFAGGAVGAYLLLNTPESLFLEAIPWLLLFATVLFLTGSRLTMIIKSITREHKHAGVIGLIALSLLLVGVSAYGGFFNAGLGVIVLSYLVVAGHQDINLMNGLKLLVSTCVSLIAIVIFVANGSIDWSKGSVVMVGTLVGGYLAARVSRQLNPSHVKGFVALSSIIITIYFFIDVYA</sequence>
<dbReference type="PANTHER" id="PTHR30269:SF0">
    <property type="entry name" value="MEMBRANE TRANSPORTER PROTEIN YFCA-RELATED"/>
    <property type="match status" value="1"/>
</dbReference>
<evidence type="ECO:0000256" key="3">
    <source>
        <dbReference type="ARBA" id="ARBA00022448"/>
    </source>
</evidence>
<reference evidence="9" key="1">
    <citation type="submission" date="2017-09" db="EMBL/GenBank/DDBJ databases">
        <authorList>
            <person name="Ehlers B."/>
            <person name="Leendertz F.H."/>
        </authorList>
    </citation>
    <scope>NUCLEOTIDE SEQUENCE</scope>
    <source>
        <strain evidence="9">MAVP-26</strain>
    </source>
</reference>
<protein>
    <recommendedName>
        <fullName evidence="8">Probable membrane transporter protein</fullName>
    </recommendedName>
</protein>
<name>A0A249W5J8_VIBPH</name>
<feature type="transmembrane region" description="Helical" evidence="8">
    <location>
        <begin position="75"/>
        <end position="94"/>
    </location>
</feature>
<feature type="transmembrane region" description="Helical" evidence="8">
    <location>
        <begin position="237"/>
        <end position="254"/>
    </location>
</feature>
<evidence type="ECO:0000256" key="2">
    <source>
        <dbReference type="ARBA" id="ARBA00009142"/>
    </source>
</evidence>